<dbReference type="RefSeq" id="WP_307199036.1">
    <property type="nucleotide sequence ID" value="NZ_JAUTAN010000001.1"/>
</dbReference>
<comment type="caution">
    <text evidence="2">The sequence shown here is derived from an EMBL/GenBank/DDBJ whole genome shotgun (WGS) entry which is preliminary data.</text>
</comment>
<proteinExistence type="predicted"/>
<accession>A0AAJ1U1B1</accession>
<evidence type="ECO:0000313" key="3">
    <source>
        <dbReference type="Proteomes" id="UP001239215"/>
    </source>
</evidence>
<keyword evidence="1" id="KW-1133">Transmembrane helix</keyword>
<evidence type="ECO:0000256" key="1">
    <source>
        <dbReference type="SAM" id="Phobius"/>
    </source>
</evidence>
<protein>
    <submittedName>
        <fullName evidence="2">Uncharacterized protein</fullName>
    </submittedName>
</protein>
<name>A0AAJ1U1B1_9ACTN</name>
<organism evidence="2 3">
    <name type="scientific">Nocardioides zeae</name>
    <dbReference type="NCBI Taxonomy" id="1457234"/>
    <lineage>
        <taxon>Bacteria</taxon>
        <taxon>Bacillati</taxon>
        <taxon>Actinomycetota</taxon>
        <taxon>Actinomycetes</taxon>
        <taxon>Propionibacteriales</taxon>
        <taxon>Nocardioidaceae</taxon>
        <taxon>Nocardioides</taxon>
    </lineage>
</organism>
<evidence type="ECO:0000313" key="2">
    <source>
        <dbReference type="EMBL" id="MDQ1103623.1"/>
    </source>
</evidence>
<feature type="transmembrane region" description="Helical" evidence="1">
    <location>
        <begin position="30"/>
        <end position="51"/>
    </location>
</feature>
<dbReference type="AlphaFoldDB" id="A0AAJ1U1B1"/>
<dbReference type="EMBL" id="JAUTAN010000001">
    <property type="protein sequence ID" value="MDQ1103623.1"/>
    <property type="molecule type" value="Genomic_DNA"/>
</dbReference>
<sequence length="53" mass="5387">MAEVRVDGAAGGETPLPRVRDLARDALGRMAFSVAVSAALVVLLALLTAGLQP</sequence>
<keyword evidence="1" id="KW-0812">Transmembrane</keyword>
<gene>
    <name evidence="2" type="ORF">QE405_000907</name>
</gene>
<keyword evidence="1" id="KW-0472">Membrane</keyword>
<dbReference type="Proteomes" id="UP001239215">
    <property type="component" value="Unassembled WGS sequence"/>
</dbReference>
<reference evidence="2" key="1">
    <citation type="submission" date="2023-07" db="EMBL/GenBank/DDBJ databases">
        <title>Functional and genomic diversity of the sorghum phyllosphere microbiome.</title>
        <authorList>
            <person name="Shade A."/>
        </authorList>
    </citation>
    <scope>NUCLEOTIDE SEQUENCE</scope>
    <source>
        <strain evidence="2">SORGH_AS_1067</strain>
    </source>
</reference>